<sequence>MSRSFVWIMFSLYIVAVLYITMFAWNYGASLGPDGPGGRHYNLIPFRSIYRIGVFSPDVIDPIKILIGNVLLFVPFGFFVPYLLKKLRSLWKVIVISVLFSLSIELYQFTFTFRVADVDDLILNTAGAIIGYGCYRIFTFTQKRVHVFKV</sequence>
<dbReference type="InterPro" id="IPR053150">
    <property type="entry name" value="Teicoplanin_resist-assoc"/>
</dbReference>
<dbReference type="Proteomes" id="UP000741863">
    <property type="component" value="Unassembled WGS sequence"/>
</dbReference>
<organism evidence="3 4">
    <name type="scientific">Geomicrobium sediminis</name>
    <dbReference type="NCBI Taxonomy" id="1347788"/>
    <lineage>
        <taxon>Bacteria</taxon>
        <taxon>Bacillati</taxon>
        <taxon>Bacillota</taxon>
        <taxon>Bacilli</taxon>
        <taxon>Bacillales</taxon>
        <taxon>Geomicrobium</taxon>
    </lineage>
</organism>
<evidence type="ECO:0000256" key="1">
    <source>
        <dbReference type="SAM" id="Phobius"/>
    </source>
</evidence>
<dbReference type="Pfam" id="PF04892">
    <property type="entry name" value="VanZ"/>
    <property type="match status" value="1"/>
</dbReference>
<keyword evidence="1" id="KW-0812">Transmembrane</keyword>
<dbReference type="PANTHER" id="PTHR36834">
    <property type="entry name" value="MEMBRANE PROTEIN-RELATED"/>
    <property type="match status" value="1"/>
</dbReference>
<name>A0ABS2PD01_9BACL</name>
<gene>
    <name evidence="3" type="ORF">JOD17_002416</name>
</gene>
<comment type="caution">
    <text evidence="3">The sequence shown here is derived from an EMBL/GenBank/DDBJ whole genome shotgun (WGS) entry which is preliminary data.</text>
</comment>
<keyword evidence="1" id="KW-1133">Transmembrane helix</keyword>
<proteinExistence type="predicted"/>
<dbReference type="InterPro" id="IPR006976">
    <property type="entry name" value="VanZ-like"/>
</dbReference>
<accession>A0ABS2PD01</accession>
<feature type="domain" description="VanZ-like" evidence="2">
    <location>
        <begin position="10"/>
        <end position="138"/>
    </location>
</feature>
<evidence type="ECO:0000313" key="4">
    <source>
        <dbReference type="Proteomes" id="UP000741863"/>
    </source>
</evidence>
<dbReference type="EMBL" id="JAFBEC010000006">
    <property type="protein sequence ID" value="MBM7633322.1"/>
    <property type="molecule type" value="Genomic_DNA"/>
</dbReference>
<keyword evidence="4" id="KW-1185">Reference proteome</keyword>
<feature type="transmembrane region" description="Helical" evidence="1">
    <location>
        <begin position="65"/>
        <end position="84"/>
    </location>
</feature>
<reference evidence="3 4" key="1">
    <citation type="submission" date="2021-01" db="EMBL/GenBank/DDBJ databases">
        <title>Genomic Encyclopedia of Type Strains, Phase IV (KMG-IV): sequencing the most valuable type-strain genomes for metagenomic binning, comparative biology and taxonomic classification.</title>
        <authorList>
            <person name="Goeker M."/>
        </authorList>
    </citation>
    <scope>NUCLEOTIDE SEQUENCE [LARGE SCALE GENOMIC DNA]</scope>
    <source>
        <strain evidence="3 4">DSM 25540</strain>
    </source>
</reference>
<evidence type="ECO:0000259" key="2">
    <source>
        <dbReference type="Pfam" id="PF04892"/>
    </source>
</evidence>
<dbReference type="PANTHER" id="PTHR36834:SF1">
    <property type="entry name" value="INTEGRAL MEMBRANE PROTEIN"/>
    <property type="match status" value="1"/>
</dbReference>
<protein>
    <submittedName>
        <fullName evidence="3">Glycopeptide antibiotics resistance protein</fullName>
    </submittedName>
</protein>
<keyword evidence="1" id="KW-0472">Membrane</keyword>
<feature type="transmembrane region" description="Helical" evidence="1">
    <location>
        <begin position="121"/>
        <end position="138"/>
    </location>
</feature>
<evidence type="ECO:0000313" key="3">
    <source>
        <dbReference type="EMBL" id="MBM7633322.1"/>
    </source>
</evidence>
<feature type="transmembrane region" description="Helical" evidence="1">
    <location>
        <begin position="91"/>
        <end position="109"/>
    </location>
</feature>
<feature type="transmembrane region" description="Helical" evidence="1">
    <location>
        <begin position="5"/>
        <end position="25"/>
    </location>
</feature>
<dbReference type="RefSeq" id="WP_204697940.1">
    <property type="nucleotide sequence ID" value="NZ_JAFBEC010000006.1"/>
</dbReference>